<dbReference type="EMBL" id="KV010180">
    <property type="protein sequence ID" value="KZV28113.1"/>
    <property type="molecule type" value="Genomic_DNA"/>
</dbReference>
<dbReference type="AlphaFoldDB" id="A0A2Z7B1I5"/>
<name>A0A2Z7B1I5_9LAMI</name>
<gene>
    <name evidence="1" type="ORF">F511_27679</name>
</gene>
<organism evidence="1 2">
    <name type="scientific">Dorcoceras hygrometricum</name>
    <dbReference type="NCBI Taxonomy" id="472368"/>
    <lineage>
        <taxon>Eukaryota</taxon>
        <taxon>Viridiplantae</taxon>
        <taxon>Streptophyta</taxon>
        <taxon>Embryophyta</taxon>
        <taxon>Tracheophyta</taxon>
        <taxon>Spermatophyta</taxon>
        <taxon>Magnoliopsida</taxon>
        <taxon>eudicotyledons</taxon>
        <taxon>Gunneridae</taxon>
        <taxon>Pentapetalae</taxon>
        <taxon>asterids</taxon>
        <taxon>lamiids</taxon>
        <taxon>Lamiales</taxon>
        <taxon>Gesneriaceae</taxon>
        <taxon>Didymocarpoideae</taxon>
        <taxon>Trichosporeae</taxon>
        <taxon>Loxocarpinae</taxon>
        <taxon>Dorcoceras</taxon>
    </lineage>
</organism>
<protein>
    <submittedName>
        <fullName evidence="1">Uncharacterized protein</fullName>
    </submittedName>
</protein>
<proteinExistence type="predicted"/>
<accession>A0A2Z7B1I5</accession>
<sequence>MGIDQLGFQSIQLGYLKILQMGNADPNNTKAGKEYECINWGNHRSVIFRLVSHHSSVVFRHNKSVGHHSDDSVVPFRHDTSVFRSPRGSISGSQSINGLNMKVPLEDLMDTGLLQNTQSLSLAQSELLATPQSQVQTQLLVLQVNEIFRLALRSTFVTDSNDITMNTIL</sequence>
<evidence type="ECO:0000313" key="1">
    <source>
        <dbReference type="EMBL" id="KZV28113.1"/>
    </source>
</evidence>
<reference evidence="1 2" key="1">
    <citation type="journal article" date="2015" name="Proc. Natl. Acad. Sci. U.S.A.">
        <title>The resurrection genome of Boea hygrometrica: A blueprint for survival of dehydration.</title>
        <authorList>
            <person name="Xiao L."/>
            <person name="Yang G."/>
            <person name="Zhang L."/>
            <person name="Yang X."/>
            <person name="Zhao S."/>
            <person name="Ji Z."/>
            <person name="Zhou Q."/>
            <person name="Hu M."/>
            <person name="Wang Y."/>
            <person name="Chen M."/>
            <person name="Xu Y."/>
            <person name="Jin H."/>
            <person name="Xiao X."/>
            <person name="Hu G."/>
            <person name="Bao F."/>
            <person name="Hu Y."/>
            <person name="Wan P."/>
            <person name="Li L."/>
            <person name="Deng X."/>
            <person name="Kuang T."/>
            <person name="Xiang C."/>
            <person name="Zhu J.K."/>
            <person name="Oliver M.J."/>
            <person name="He Y."/>
        </authorList>
    </citation>
    <scope>NUCLEOTIDE SEQUENCE [LARGE SCALE GENOMIC DNA]</scope>
    <source>
        <strain evidence="2">cv. XS01</strain>
    </source>
</reference>
<evidence type="ECO:0000313" key="2">
    <source>
        <dbReference type="Proteomes" id="UP000250235"/>
    </source>
</evidence>
<dbReference type="Proteomes" id="UP000250235">
    <property type="component" value="Unassembled WGS sequence"/>
</dbReference>
<keyword evidence="2" id="KW-1185">Reference proteome</keyword>